<keyword evidence="2" id="KW-1003">Cell membrane</keyword>
<feature type="transmembrane region" description="Helical" evidence="6">
    <location>
        <begin position="122"/>
        <end position="140"/>
    </location>
</feature>
<dbReference type="Pfam" id="PF02653">
    <property type="entry name" value="BPD_transp_2"/>
    <property type="match status" value="1"/>
</dbReference>
<feature type="transmembrane region" description="Helical" evidence="6">
    <location>
        <begin position="220"/>
        <end position="243"/>
    </location>
</feature>
<sequence length="344" mass="37306">MSRRDRMTYFLRLHRTGLLVWILTLVLALFPLVQDNPYILGLTNMVAINVIVVLGLNLFIGYAGQISLGHAAFFGLGAYGSALLTVYFGIWPWLAMGLTALGVALVTLVIGLPVLRLSGHYLAMATLGFNIVIYTVLVQWDEVTGGPSGFAGIPPLSIFGLELDDEVRFHYVVWGFALVLCTLCLNLVRSGVGRGLAALAADERAASVLGVDIKKSKIKVFVLSAVFASLAGSLYAHCFSFVNPDTFGIFASVDFVIMVVVGGMGSIWGSLLGAGLLTILPEFLDIFETYRDIIHGLILVLILLFLPRGFVTGIKDIIMTRLALKRARTEAQEVRQDALPEQGQ</sequence>
<dbReference type="InterPro" id="IPR043428">
    <property type="entry name" value="LivM-like"/>
</dbReference>
<evidence type="ECO:0000256" key="5">
    <source>
        <dbReference type="ARBA" id="ARBA00023136"/>
    </source>
</evidence>
<keyword evidence="3 6" id="KW-0812">Transmembrane</keyword>
<keyword evidence="5 6" id="KW-0472">Membrane</keyword>
<comment type="subcellular location">
    <subcellularLocation>
        <location evidence="1">Cell membrane</location>
        <topology evidence="1">Multi-pass membrane protein</topology>
    </subcellularLocation>
</comment>
<keyword evidence="4 6" id="KW-1133">Transmembrane helix</keyword>
<keyword evidence="8" id="KW-1185">Reference proteome</keyword>
<dbReference type="KEGG" id="ddu:GF1_31070"/>
<evidence type="ECO:0000256" key="1">
    <source>
        <dbReference type="ARBA" id="ARBA00004651"/>
    </source>
</evidence>
<gene>
    <name evidence="7" type="primary">livM_2</name>
    <name evidence="7" type="ORF">GF1_31070</name>
</gene>
<dbReference type="EMBL" id="AP024233">
    <property type="protein sequence ID" value="BCO10731.1"/>
    <property type="molecule type" value="Genomic_DNA"/>
</dbReference>
<dbReference type="GO" id="GO:0015658">
    <property type="term" value="F:branched-chain amino acid transmembrane transporter activity"/>
    <property type="evidence" value="ECO:0007669"/>
    <property type="project" value="InterPro"/>
</dbReference>
<dbReference type="GO" id="GO:0005886">
    <property type="term" value="C:plasma membrane"/>
    <property type="evidence" value="ECO:0007669"/>
    <property type="project" value="UniProtKB-SubCell"/>
</dbReference>
<dbReference type="Proteomes" id="UP001063350">
    <property type="component" value="Chromosome"/>
</dbReference>
<reference evidence="7" key="1">
    <citation type="submission" date="2020-12" db="EMBL/GenBank/DDBJ databases">
        <title>Desulfobium dissulfuricans gen. nov., sp. nov., a novel mesophilic, sulfate-reducing bacterium isolated from a deep-sea hydrothermal vent.</title>
        <authorList>
            <person name="Hashimoto Y."/>
            <person name="Tame A."/>
            <person name="Sawayama S."/>
            <person name="Miyazaki J."/>
            <person name="Takai K."/>
            <person name="Nakagawa S."/>
        </authorList>
    </citation>
    <scope>NUCLEOTIDE SEQUENCE</scope>
    <source>
        <strain evidence="7">GF1</strain>
    </source>
</reference>
<feature type="transmembrane region" description="Helical" evidence="6">
    <location>
        <begin position="96"/>
        <end position="115"/>
    </location>
</feature>
<dbReference type="InterPro" id="IPR001851">
    <property type="entry name" value="ABC_transp_permease"/>
</dbReference>
<proteinExistence type="predicted"/>
<evidence type="ECO:0000256" key="4">
    <source>
        <dbReference type="ARBA" id="ARBA00022989"/>
    </source>
</evidence>
<feature type="transmembrane region" description="Helical" evidence="6">
    <location>
        <begin position="169"/>
        <end position="188"/>
    </location>
</feature>
<feature type="transmembrane region" description="Helical" evidence="6">
    <location>
        <begin position="71"/>
        <end position="90"/>
    </location>
</feature>
<feature type="transmembrane region" description="Helical" evidence="6">
    <location>
        <begin position="45"/>
        <end position="64"/>
    </location>
</feature>
<evidence type="ECO:0000313" key="8">
    <source>
        <dbReference type="Proteomes" id="UP001063350"/>
    </source>
</evidence>
<evidence type="ECO:0000313" key="7">
    <source>
        <dbReference type="EMBL" id="BCO10731.1"/>
    </source>
</evidence>
<protein>
    <submittedName>
        <fullName evidence="7">Branched-chain amino acid ABC transporter permease</fullName>
    </submittedName>
</protein>
<dbReference type="CDD" id="cd06581">
    <property type="entry name" value="TM_PBP1_LivM_like"/>
    <property type="match status" value="1"/>
</dbReference>
<evidence type="ECO:0000256" key="6">
    <source>
        <dbReference type="SAM" id="Phobius"/>
    </source>
</evidence>
<dbReference type="PANTHER" id="PTHR30482">
    <property type="entry name" value="HIGH-AFFINITY BRANCHED-CHAIN AMINO ACID TRANSPORT SYSTEM PERMEASE"/>
    <property type="match status" value="1"/>
</dbReference>
<feature type="transmembrane region" description="Helical" evidence="6">
    <location>
        <begin position="255"/>
        <end position="280"/>
    </location>
</feature>
<name>A0A915UB78_9BACT</name>
<feature type="transmembrane region" description="Helical" evidence="6">
    <location>
        <begin position="292"/>
        <end position="311"/>
    </location>
</feature>
<dbReference type="AlphaFoldDB" id="A0A915UB78"/>
<accession>A0A915UB78</accession>
<evidence type="ECO:0000256" key="3">
    <source>
        <dbReference type="ARBA" id="ARBA00022692"/>
    </source>
</evidence>
<evidence type="ECO:0000256" key="2">
    <source>
        <dbReference type="ARBA" id="ARBA00022475"/>
    </source>
</evidence>
<organism evidence="7 8">
    <name type="scientific">Desulfolithobacter dissulfuricans</name>
    <dbReference type="NCBI Taxonomy" id="2795293"/>
    <lineage>
        <taxon>Bacteria</taxon>
        <taxon>Pseudomonadati</taxon>
        <taxon>Thermodesulfobacteriota</taxon>
        <taxon>Desulfobulbia</taxon>
        <taxon>Desulfobulbales</taxon>
        <taxon>Desulfobulbaceae</taxon>
        <taxon>Desulfolithobacter</taxon>
    </lineage>
</organism>
<dbReference type="PANTHER" id="PTHR30482:SF18">
    <property type="entry name" value="BRANCHED AMINO ACID TRANSPORT SYSTEM PERMEASE"/>
    <property type="match status" value="1"/>
</dbReference>